<comment type="catalytic activity">
    <reaction evidence="8">
        <text>L-lysyl-[lipoyl-carrier protein] + (R)-lipoate + ATP = N(6)-[(R)-lipoyl]-L-lysyl-[lipoyl-carrier protein] + AMP + diphosphate + H(+)</text>
        <dbReference type="Rhea" id="RHEA:49288"/>
        <dbReference type="Rhea" id="RHEA-COMP:10500"/>
        <dbReference type="Rhea" id="RHEA-COMP:10502"/>
        <dbReference type="ChEBI" id="CHEBI:15378"/>
        <dbReference type="ChEBI" id="CHEBI:29969"/>
        <dbReference type="ChEBI" id="CHEBI:30616"/>
        <dbReference type="ChEBI" id="CHEBI:33019"/>
        <dbReference type="ChEBI" id="CHEBI:83088"/>
        <dbReference type="ChEBI" id="CHEBI:83099"/>
        <dbReference type="ChEBI" id="CHEBI:456215"/>
        <dbReference type="EC" id="6.3.1.20"/>
    </reaction>
</comment>
<evidence type="ECO:0000256" key="4">
    <source>
        <dbReference type="ARBA" id="ARBA00012367"/>
    </source>
</evidence>
<evidence type="ECO:0000259" key="9">
    <source>
        <dbReference type="PROSITE" id="PS51733"/>
    </source>
</evidence>
<evidence type="ECO:0000256" key="8">
    <source>
        <dbReference type="ARBA" id="ARBA00048037"/>
    </source>
</evidence>
<dbReference type="EMBL" id="CAMPGE010014102">
    <property type="protein sequence ID" value="CAI2372795.1"/>
    <property type="molecule type" value="Genomic_DNA"/>
</dbReference>
<dbReference type="PANTHER" id="PTHR12561:SF3">
    <property type="entry name" value="LIPOYLTRANSFERASE 1, MITOCHONDRIAL"/>
    <property type="match status" value="1"/>
</dbReference>
<dbReference type="CDD" id="cd16443">
    <property type="entry name" value="LplA"/>
    <property type="match status" value="1"/>
</dbReference>
<dbReference type="GO" id="GO:0005524">
    <property type="term" value="F:ATP binding"/>
    <property type="evidence" value="ECO:0007669"/>
    <property type="project" value="UniProtKB-KW"/>
</dbReference>
<evidence type="ECO:0000256" key="5">
    <source>
        <dbReference type="ARBA" id="ARBA00022598"/>
    </source>
</evidence>
<keyword evidence="7" id="KW-0067">ATP-binding</keyword>
<evidence type="ECO:0000256" key="1">
    <source>
        <dbReference type="ARBA" id="ARBA00005085"/>
    </source>
</evidence>
<evidence type="ECO:0000256" key="2">
    <source>
        <dbReference type="ARBA" id="ARBA00005124"/>
    </source>
</evidence>
<dbReference type="EC" id="6.3.1.20" evidence="4"/>
<evidence type="ECO:0000313" key="11">
    <source>
        <dbReference type="Proteomes" id="UP001295684"/>
    </source>
</evidence>
<evidence type="ECO:0000256" key="6">
    <source>
        <dbReference type="ARBA" id="ARBA00022741"/>
    </source>
</evidence>
<dbReference type="PANTHER" id="PTHR12561">
    <property type="entry name" value="LIPOATE-PROTEIN LIGASE"/>
    <property type="match status" value="1"/>
</dbReference>
<dbReference type="InterPro" id="IPR004562">
    <property type="entry name" value="LipoylTrfase_LipoateP_Ligase"/>
</dbReference>
<evidence type="ECO:0000313" key="10">
    <source>
        <dbReference type="EMBL" id="CAI2372795.1"/>
    </source>
</evidence>
<dbReference type="InterPro" id="IPR004143">
    <property type="entry name" value="BPL_LPL_catalytic"/>
</dbReference>
<dbReference type="SUPFAM" id="SSF55681">
    <property type="entry name" value="Class II aaRS and biotin synthetases"/>
    <property type="match status" value="1"/>
</dbReference>
<name>A0AAD1XHI9_EUPCR</name>
<comment type="caution">
    <text evidence="10">The sequence shown here is derived from an EMBL/GenBank/DDBJ whole genome shotgun (WGS) entry which is preliminary data.</text>
</comment>
<dbReference type="Gene3D" id="3.30.390.50">
    <property type="entry name" value="CO dehydrogenase flavoprotein, C-terminal domain"/>
    <property type="match status" value="1"/>
</dbReference>
<dbReference type="GO" id="GO:0016979">
    <property type="term" value="F:lipoate-protein ligase activity"/>
    <property type="evidence" value="ECO:0007669"/>
    <property type="project" value="UniProtKB-EC"/>
</dbReference>
<evidence type="ECO:0000256" key="3">
    <source>
        <dbReference type="ARBA" id="ARBA00008242"/>
    </source>
</evidence>
<dbReference type="NCBIfam" id="TIGR00545">
    <property type="entry name" value="lipoyltrans"/>
    <property type="match status" value="1"/>
</dbReference>
<gene>
    <name evidence="10" type="ORF">ECRASSUSDP1_LOCUS14129</name>
</gene>
<feature type="domain" description="BPL/LPL catalytic" evidence="9">
    <location>
        <begin position="55"/>
        <end position="251"/>
    </location>
</feature>
<dbReference type="GO" id="GO:0005737">
    <property type="term" value="C:cytoplasm"/>
    <property type="evidence" value="ECO:0007669"/>
    <property type="project" value="TreeGrafter"/>
</dbReference>
<dbReference type="Pfam" id="PF10437">
    <property type="entry name" value="Lip_prot_lig_C"/>
    <property type="match status" value="1"/>
</dbReference>
<comment type="pathway">
    <text evidence="1">Protein modification; protein lipoylation via exogenous pathway; protein N(6)-(lipoyl)lysine from lipoate: step 2/2.</text>
</comment>
<dbReference type="SUPFAM" id="SSF82649">
    <property type="entry name" value="SufE/NifU"/>
    <property type="match status" value="1"/>
</dbReference>
<reference evidence="10" key="1">
    <citation type="submission" date="2023-07" db="EMBL/GenBank/DDBJ databases">
        <authorList>
            <consortium name="AG Swart"/>
            <person name="Singh M."/>
            <person name="Singh A."/>
            <person name="Seah K."/>
            <person name="Emmerich C."/>
        </authorList>
    </citation>
    <scope>NUCLEOTIDE SEQUENCE</scope>
    <source>
        <strain evidence="10">DP1</strain>
    </source>
</reference>
<dbReference type="AlphaFoldDB" id="A0AAD1XHI9"/>
<evidence type="ECO:0000256" key="7">
    <source>
        <dbReference type="ARBA" id="ARBA00022840"/>
    </source>
</evidence>
<dbReference type="PROSITE" id="PS51733">
    <property type="entry name" value="BPL_LPL_CATALYTIC"/>
    <property type="match status" value="1"/>
</dbReference>
<comment type="similarity">
    <text evidence="3">Belongs to the LplA family.</text>
</comment>
<dbReference type="GO" id="GO:0017118">
    <property type="term" value="F:lipoyltransferase activity"/>
    <property type="evidence" value="ECO:0007669"/>
    <property type="project" value="TreeGrafter"/>
</dbReference>
<dbReference type="Proteomes" id="UP001295684">
    <property type="component" value="Unassembled WGS sequence"/>
</dbReference>
<dbReference type="GO" id="GO:0009249">
    <property type="term" value="P:protein lipoylation"/>
    <property type="evidence" value="ECO:0007669"/>
    <property type="project" value="InterPro"/>
</dbReference>
<protein>
    <recommendedName>
        <fullName evidence="4">lipoate--protein ligase</fullName>
        <ecNumber evidence="4">6.3.1.20</ecNumber>
    </recommendedName>
</protein>
<dbReference type="InterPro" id="IPR019491">
    <property type="entry name" value="Lipoate_protein_ligase_C"/>
</dbReference>
<organism evidence="10 11">
    <name type="scientific">Euplotes crassus</name>
    <dbReference type="NCBI Taxonomy" id="5936"/>
    <lineage>
        <taxon>Eukaryota</taxon>
        <taxon>Sar</taxon>
        <taxon>Alveolata</taxon>
        <taxon>Ciliophora</taxon>
        <taxon>Intramacronucleata</taxon>
        <taxon>Spirotrichea</taxon>
        <taxon>Hypotrichia</taxon>
        <taxon>Euplotida</taxon>
        <taxon>Euplotidae</taxon>
        <taxon>Moneuplotes</taxon>
    </lineage>
</organism>
<keyword evidence="6" id="KW-0547">Nucleotide-binding</keyword>
<keyword evidence="11" id="KW-1185">Reference proteome</keyword>
<dbReference type="Pfam" id="PF21948">
    <property type="entry name" value="LplA-B_cat"/>
    <property type="match status" value="1"/>
</dbReference>
<comment type="pathway">
    <text evidence="2">Protein modification; protein lipoylation via exogenous pathway; protein N(6)-(lipoyl)lysine from lipoate: step 1/2.</text>
</comment>
<accession>A0AAD1XHI9</accession>
<dbReference type="InterPro" id="IPR045864">
    <property type="entry name" value="aa-tRNA-synth_II/BPL/LPL"/>
</dbReference>
<sequence>MFNRALGRSFRRYSTMTDPNKFIVPGKGVANILVQESNDVLLNLATEEYLYEHCEIDNPVMFLWRNQRCVIIGKHQNPWKELAVEKVNNDDDIVLARRKSGGGCVYQDLGNAVFSFFTPVKDFQTSDYKTKNNEILIKSLEACGIYGAEASGRNDMVIGDRKISGSAYKINLGKADGSGKKALHHGTMLVDVDFSFLNDYLTPSKKKLESKGVNSVRSRVMNLSEVNPNITYDMWMESMINEFHNKHEDKDVFTKVIPEEQIRQVDKIMEIYEGLNKWEWKYGTTPDFTHSIEHKFTWALMDINFHVRKGLINSGKVYSDCLYPEFIDKINGVLESPKDKVPYDKTGIRQFCNILREELKEDEYYNDIYQHNIDEIEELLVKEI</sequence>
<keyword evidence="5" id="KW-0436">Ligase</keyword>
<dbReference type="Gene3D" id="3.30.930.10">
    <property type="entry name" value="Bira Bifunctional Protein, Domain 2"/>
    <property type="match status" value="1"/>
</dbReference>
<proteinExistence type="inferred from homology"/>